<protein>
    <submittedName>
        <fullName evidence="2">Uncharacterized protein</fullName>
    </submittedName>
</protein>
<dbReference type="AlphaFoldDB" id="C8PIW8"/>
<feature type="transmembrane region" description="Helical" evidence="1">
    <location>
        <begin position="16"/>
        <end position="34"/>
    </location>
</feature>
<evidence type="ECO:0000313" key="2">
    <source>
        <dbReference type="EMBL" id="EEV16873.1"/>
    </source>
</evidence>
<keyword evidence="1" id="KW-1133">Transmembrane helix</keyword>
<dbReference type="STRING" id="824.CGRAC_0975"/>
<dbReference type="EMBL" id="ACYG01000027">
    <property type="protein sequence ID" value="EEV16873.1"/>
    <property type="molecule type" value="Genomic_DNA"/>
</dbReference>
<evidence type="ECO:0000313" key="3">
    <source>
        <dbReference type="Proteomes" id="UP000005709"/>
    </source>
</evidence>
<evidence type="ECO:0000256" key="1">
    <source>
        <dbReference type="SAM" id="Phobius"/>
    </source>
</evidence>
<comment type="caution">
    <text evidence="2">The sequence shown here is derived from an EMBL/GenBank/DDBJ whole genome shotgun (WGS) entry which is preliminary data.</text>
</comment>
<dbReference type="RefSeq" id="WP_005871721.1">
    <property type="nucleotide sequence ID" value="NZ_ACYG01000027.1"/>
</dbReference>
<organism evidence="2 3">
    <name type="scientific">Campylobacter gracilis RM3268</name>
    <dbReference type="NCBI Taxonomy" id="553220"/>
    <lineage>
        <taxon>Bacteria</taxon>
        <taxon>Pseudomonadati</taxon>
        <taxon>Campylobacterota</taxon>
        <taxon>Epsilonproteobacteria</taxon>
        <taxon>Campylobacterales</taxon>
        <taxon>Campylobacteraceae</taxon>
        <taxon>Campylobacter</taxon>
    </lineage>
</organism>
<gene>
    <name evidence="2" type="ORF">CAMGR0001_1167</name>
</gene>
<dbReference type="Proteomes" id="UP000005709">
    <property type="component" value="Unassembled WGS sequence"/>
</dbReference>
<keyword evidence="3" id="KW-1185">Reference proteome</keyword>
<proteinExistence type="predicted"/>
<sequence>MKLGEIWHNLDRKFDLFMIAFYLAAMWYGFLFSLNPKSLDDLKIANGIIMDVGSDDGREYMQIFTDERKFIKVFLNGDTDNLTSFYKNKILLNAAIAEANFKRSGADEWQGVNIKPSISLIAYEWLEGKRVKAWYQSRPFQGHGTAYQVLFLDYKASIDPQQREYLIKFRYDKYATMDDKFTAMVFGALTLIFLAIAASKIYRARQLS</sequence>
<keyword evidence="1" id="KW-0472">Membrane</keyword>
<name>C8PIW8_9BACT</name>
<keyword evidence="1" id="KW-0812">Transmembrane</keyword>
<reference evidence="2 3" key="1">
    <citation type="submission" date="2009-07" db="EMBL/GenBank/DDBJ databases">
        <authorList>
            <person name="Madupu R."/>
            <person name="Sebastian Y."/>
            <person name="Durkin A.S."/>
            <person name="Torralba M."/>
            <person name="Methe B."/>
            <person name="Sutton G.G."/>
            <person name="Strausberg R.L."/>
            <person name="Nelson K.E."/>
        </authorList>
    </citation>
    <scope>NUCLEOTIDE SEQUENCE [LARGE SCALE GENOMIC DNA]</scope>
    <source>
        <strain evidence="2 3">RM3268</strain>
    </source>
</reference>
<feature type="transmembrane region" description="Helical" evidence="1">
    <location>
        <begin position="181"/>
        <end position="202"/>
    </location>
</feature>
<accession>C8PIW8</accession>